<evidence type="ECO:0000256" key="1">
    <source>
        <dbReference type="SAM" id="MobiDB-lite"/>
    </source>
</evidence>
<name>A0ABR0ATY8_9CRUS</name>
<accession>A0ABR0ATY8</accession>
<dbReference type="Proteomes" id="UP001234178">
    <property type="component" value="Unassembled WGS sequence"/>
</dbReference>
<reference evidence="2 3" key="1">
    <citation type="journal article" date="2023" name="Nucleic Acids Res.">
        <title>The hologenome of Daphnia magna reveals possible DNA methylation and microbiome-mediated evolution of the host genome.</title>
        <authorList>
            <person name="Chaturvedi A."/>
            <person name="Li X."/>
            <person name="Dhandapani V."/>
            <person name="Marshall H."/>
            <person name="Kissane S."/>
            <person name="Cuenca-Cambronero M."/>
            <person name="Asole G."/>
            <person name="Calvet F."/>
            <person name="Ruiz-Romero M."/>
            <person name="Marangio P."/>
            <person name="Guigo R."/>
            <person name="Rago D."/>
            <person name="Mirbahai L."/>
            <person name="Eastwood N."/>
            <person name="Colbourne J.K."/>
            <person name="Zhou J."/>
            <person name="Mallon E."/>
            <person name="Orsini L."/>
        </authorList>
    </citation>
    <scope>NUCLEOTIDE SEQUENCE [LARGE SCALE GENOMIC DNA]</scope>
    <source>
        <strain evidence="2">LRV0_1</strain>
    </source>
</reference>
<comment type="caution">
    <text evidence="2">The sequence shown here is derived from an EMBL/GenBank/DDBJ whole genome shotgun (WGS) entry which is preliminary data.</text>
</comment>
<sequence length="61" mass="6595">MKKLEETSKGNSVQLTKGPNDQGRLTMLPSTLGINIKISASAQCKIQQALAKYLISTDFIA</sequence>
<evidence type="ECO:0000313" key="3">
    <source>
        <dbReference type="Proteomes" id="UP001234178"/>
    </source>
</evidence>
<feature type="region of interest" description="Disordered" evidence="1">
    <location>
        <begin position="1"/>
        <end position="23"/>
    </location>
</feature>
<keyword evidence="3" id="KW-1185">Reference proteome</keyword>
<evidence type="ECO:0000313" key="2">
    <source>
        <dbReference type="EMBL" id="KAK4028594.1"/>
    </source>
</evidence>
<organism evidence="2 3">
    <name type="scientific">Daphnia magna</name>
    <dbReference type="NCBI Taxonomy" id="35525"/>
    <lineage>
        <taxon>Eukaryota</taxon>
        <taxon>Metazoa</taxon>
        <taxon>Ecdysozoa</taxon>
        <taxon>Arthropoda</taxon>
        <taxon>Crustacea</taxon>
        <taxon>Branchiopoda</taxon>
        <taxon>Diplostraca</taxon>
        <taxon>Cladocera</taxon>
        <taxon>Anomopoda</taxon>
        <taxon>Daphniidae</taxon>
        <taxon>Daphnia</taxon>
    </lineage>
</organism>
<feature type="compositionally biased region" description="Polar residues" evidence="1">
    <location>
        <begin position="9"/>
        <end position="19"/>
    </location>
</feature>
<gene>
    <name evidence="2" type="ORF">OUZ56_021599</name>
</gene>
<dbReference type="EMBL" id="JAOYFB010000039">
    <property type="protein sequence ID" value="KAK4028594.1"/>
    <property type="molecule type" value="Genomic_DNA"/>
</dbReference>
<proteinExistence type="predicted"/>
<protein>
    <submittedName>
        <fullName evidence="2">Uncharacterized protein</fullName>
    </submittedName>
</protein>